<dbReference type="CDD" id="cd00158">
    <property type="entry name" value="RHOD"/>
    <property type="match status" value="1"/>
</dbReference>
<dbReference type="InterPro" id="IPR001763">
    <property type="entry name" value="Rhodanese-like_dom"/>
</dbReference>
<name>A0A1Z1MAT9_9FLOR</name>
<dbReference type="InterPro" id="IPR035985">
    <property type="entry name" value="Ubiquitin-activating_enz"/>
</dbReference>
<dbReference type="RefSeq" id="YP_009394636.1">
    <property type="nucleotide sequence ID" value="NC_035273.1"/>
</dbReference>
<gene>
    <name evidence="4" type="primary">moeB</name>
</gene>
<evidence type="ECO:0000313" key="4">
    <source>
        <dbReference type="EMBL" id="ARW63198.1"/>
    </source>
</evidence>
<dbReference type="SUPFAM" id="SSF69572">
    <property type="entry name" value="Activating enzymes of the ubiquitin-like proteins"/>
    <property type="match status" value="1"/>
</dbReference>
<dbReference type="InterPro" id="IPR036873">
    <property type="entry name" value="Rhodanese-like_dom_sf"/>
</dbReference>
<dbReference type="EMBL" id="MF101426">
    <property type="protein sequence ID" value="ARW63198.1"/>
    <property type="molecule type" value="Genomic_DNA"/>
</dbReference>
<dbReference type="InterPro" id="IPR045886">
    <property type="entry name" value="ThiF/MoeB/HesA"/>
</dbReference>
<dbReference type="GO" id="GO:0008146">
    <property type="term" value="F:sulfotransferase activity"/>
    <property type="evidence" value="ECO:0007669"/>
    <property type="project" value="TreeGrafter"/>
</dbReference>
<reference evidence="4" key="1">
    <citation type="journal article" date="2017" name="J. Phycol.">
        <title>Analysis of chloroplast genomes and a supermatrix inform reclassification of the Rhodomelaceae (Rhodophyta).</title>
        <authorList>
            <person name="Diaz-Tapia P."/>
            <person name="Maggs C.A."/>
            <person name="West J.A."/>
            <person name="Verbruggen H."/>
        </authorList>
    </citation>
    <scope>NUCLEOTIDE SEQUENCE</scope>
    <source>
        <strain evidence="4">PD546</strain>
    </source>
</reference>
<dbReference type="CDD" id="cd00757">
    <property type="entry name" value="ThiF_MoeB_HesA_family"/>
    <property type="match status" value="1"/>
</dbReference>
<dbReference type="Pfam" id="PF00581">
    <property type="entry name" value="Rhodanese"/>
    <property type="match status" value="1"/>
</dbReference>
<comment type="similarity">
    <text evidence="1">Belongs to the HesA/MoeB/ThiF family.</text>
</comment>
<dbReference type="Gene3D" id="3.40.250.10">
    <property type="entry name" value="Rhodanese-like domain"/>
    <property type="match status" value="1"/>
</dbReference>
<dbReference type="FunFam" id="3.40.50.720:FF:000080">
    <property type="entry name" value="Thiazole biosynthesis adenylyltransferase ThiF"/>
    <property type="match status" value="1"/>
</dbReference>
<geneLocation type="chloroplast" evidence="4"/>
<dbReference type="GO" id="GO:0004792">
    <property type="term" value="F:thiosulfate-cyanide sulfurtransferase activity"/>
    <property type="evidence" value="ECO:0007669"/>
    <property type="project" value="TreeGrafter"/>
</dbReference>
<dbReference type="GO" id="GO:0005829">
    <property type="term" value="C:cytosol"/>
    <property type="evidence" value="ECO:0007669"/>
    <property type="project" value="TreeGrafter"/>
</dbReference>
<feature type="domain" description="Rhodanese" evidence="3">
    <location>
        <begin position="283"/>
        <end position="351"/>
    </location>
</feature>
<organism evidence="4">
    <name type="scientific">Vertebrata thuyoides</name>
    <dbReference type="NCBI Taxonomy" id="2006970"/>
    <lineage>
        <taxon>Eukaryota</taxon>
        <taxon>Rhodophyta</taxon>
        <taxon>Florideophyceae</taxon>
        <taxon>Rhodymeniophycidae</taxon>
        <taxon>Ceramiales</taxon>
        <taxon>Rhodomelaceae</taxon>
        <taxon>Polysiphonioideae</taxon>
        <taxon>Vertebrata</taxon>
    </lineage>
</organism>
<protein>
    <submittedName>
        <fullName evidence="4">Molybdopterin biosynthesis protein</fullName>
    </submittedName>
</protein>
<evidence type="ECO:0000256" key="2">
    <source>
        <dbReference type="SAM" id="Phobius"/>
    </source>
</evidence>
<proteinExistence type="inferred from homology"/>
<dbReference type="PANTHER" id="PTHR10953">
    <property type="entry name" value="UBIQUITIN-ACTIVATING ENZYME E1"/>
    <property type="match status" value="1"/>
</dbReference>
<accession>A0A1Z1MAT9</accession>
<keyword evidence="4" id="KW-0150">Chloroplast</keyword>
<dbReference type="InterPro" id="IPR000594">
    <property type="entry name" value="ThiF_NAD_FAD-bd"/>
</dbReference>
<dbReference type="AlphaFoldDB" id="A0A1Z1MAT9"/>
<evidence type="ECO:0000256" key="1">
    <source>
        <dbReference type="ARBA" id="ARBA00009919"/>
    </source>
</evidence>
<keyword evidence="2" id="KW-0812">Transmembrane</keyword>
<dbReference type="GO" id="GO:0016779">
    <property type="term" value="F:nucleotidyltransferase activity"/>
    <property type="evidence" value="ECO:0007669"/>
    <property type="project" value="TreeGrafter"/>
</dbReference>
<evidence type="ECO:0000259" key="3">
    <source>
        <dbReference type="PROSITE" id="PS50206"/>
    </source>
</evidence>
<dbReference type="Gene3D" id="3.40.50.720">
    <property type="entry name" value="NAD(P)-binding Rossmann-like Domain"/>
    <property type="match status" value="1"/>
</dbReference>
<dbReference type="PROSITE" id="PS50206">
    <property type="entry name" value="RHODANESE_3"/>
    <property type="match status" value="1"/>
</dbReference>
<keyword evidence="4" id="KW-0934">Plastid</keyword>
<keyword evidence="2" id="KW-0472">Membrane</keyword>
<sequence length="355" mass="41078">MIKRKRPNTLTSRNIKLSKEDYDIYSKQIRLNQIGTEGQKKLQRSRVLIIGAGGLGCPTMIYLAISGIGFIGIIDEDKVEKSNLNRQTLYNKNDIGKAKTLSAKSQLNYINKNCKIITHRYRLSKNNNVEILSNYDIIVDATDNFQTRYIIDETCHKLHKICIYGAVKEFEGQIAVFNYKNGIRYKDLYQKELKIMQNTCNNRGIMGITTGYIGTLQAIEVIKMILGINKKCKNFVISYNIIEEVVKKKLLYLKRVISINNKKESQRMLSKNKSNHERNKISIVIDLRNNKDFKIRHIKKSINIPIIQFKLNQTIKLINNFRNIGEIIIHCTAKEKSVIASKFLAQYSIEHKIKM</sequence>
<dbReference type="PANTHER" id="PTHR10953:SF102">
    <property type="entry name" value="ADENYLYLTRANSFERASE AND SULFURTRANSFERASE MOCS3"/>
    <property type="match status" value="1"/>
</dbReference>
<keyword evidence="2" id="KW-1133">Transmembrane helix</keyword>
<dbReference type="Pfam" id="PF00899">
    <property type="entry name" value="ThiF"/>
    <property type="match status" value="1"/>
</dbReference>
<feature type="transmembrane region" description="Helical" evidence="2">
    <location>
        <begin position="47"/>
        <end position="74"/>
    </location>
</feature>
<dbReference type="GeneID" id="33356525"/>
<dbReference type="GO" id="GO:0008641">
    <property type="term" value="F:ubiquitin-like modifier activating enzyme activity"/>
    <property type="evidence" value="ECO:0007669"/>
    <property type="project" value="InterPro"/>
</dbReference>